<name>A0A7W9S632_9HYPH</name>
<keyword evidence="3" id="KW-1185">Reference proteome</keyword>
<dbReference type="InterPro" id="IPR007047">
    <property type="entry name" value="Flp_Fap"/>
</dbReference>
<accession>A0A7W9S632</accession>
<keyword evidence="2" id="KW-0282">Flagellum</keyword>
<evidence type="ECO:0000313" key="2">
    <source>
        <dbReference type="EMBL" id="MBB6014767.1"/>
    </source>
</evidence>
<keyword evidence="2" id="KW-0969">Cilium</keyword>
<keyword evidence="1" id="KW-0812">Transmembrane</keyword>
<keyword evidence="1" id="KW-0472">Membrane</keyword>
<sequence length="60" mass="6195">MVVLIRQFLADQTGTAAIEYGLIATLITLAIIVALGGAADQVTAMWGSNDSKISQAMSSP</sequence>
<comment type="caution">
    <text evidence="2">The sequence shown here is derived from an EMBL/GenBank/DDBJ whole genome shotgun (WGS) entry which is preliminary data.</text>
</comment>
<keyword evidence="2" id="KW-0966">Cell projection</keyword>
<reference evidence="2 3" key="1">
    <citation type="submission" date="2020-08" db="EMBL/GenBank/DDBJ databases">
        <title>Genomic Encyclopedia of Type Strains, Phase IV (KMG-IV): sequencing the most valuable type-strain genomes for metagenomic binning, comparative biology and taxonomic classification.</title>
        <authorList>
            <person name="Goeker M."/>
        </authorList>
    </citation>
    <scope>NUCLEOTIDE SEQUENCE [LARGE SCALE GENOMIC DNA]</scope>
    <source>
        <strain evidence="2 3">DSM 11099</strain>
    </source>
</reference>
<dbReference type="Pfam" id="PF04964">
    <property type="entry name" value="Flp_Fap"/>
    <property type="match status" value="1"/>
</dbReference>
<evidence type="ECO:0000313" key="3">
    <source>
        <dbReference type="Proteomes" id="UP000533306"/>
    </source>
</evidence>
<dbReference type="Proteomes" id="UP000533306">
    <property type="component" value="Unassembled WGS sequence"/>
</dbReference>
<organism evidence="2 3">
    <name type="scientific">Aquamicrobium lusatiense</name>
    <dbReference type="NCBI Taxonomy" id="89772"/>
    <lineage>
        <taxon>Bacteria</taxon>
        <taxon>Pseudomonadati</taxon>
        <taxon>Pseudomonadota</taxon>
        <taxon>Alphaproteobacteria</taxon>
        <taxon>Hyphomicrobiales</taxon>
        <taxon>Phyllobacteriaceae</taxon>
        <taxon>Aquamicrobium</taxon>
    </lineage>
</organism>
<dbReference type="AlphaFoldDB" id="A0A7W9S632"/>
<dbReference type="RefSeq" id="WP_183833207.1">
    <property type="nucleotide sequence ID" value="NZ_JACHEU010000010.1"/>
</dbReference>
<feature type="transmembrane region" description="Helical" evidence="1">
    <location>
        <begin position="20"/>
        <end position="39"/>
    </location>
</feature>
<dbReference type="EMBL" id="JACHEU010000010">
    <property type="protein sequence ID" value="MBB6014767.1"/>
    <property type="molecule type" value="Genomic_DNA"/>
</dbReference>
<proteinExistence type="predicted"/>
<evidence type="ECO:0000256" key="1">
    <source>
        <dbReference type="SAM" id="Phobius"/>
    </source>
</evidence>
<keyword evidence="1" id="KW-1133">Transmembrane helix</keyword>
<gene>
    <name evidence="2" type="ORF">HNR59_004163</name>
</gene>
<protein>
    <submittedName>
        <fullName evidence="2">Flagellin-like protein</fullName>
    </submittedName>
</protein>